<name>A0ACC1YA96_MELAZ</name>
<evidence type="ECO:0000313" key="2">
    <source>
        <dbReference type="Proteomes" id="UP001164539"/>
    </source>
</evidence>
<dbReference type="Proteomes" id="UP001164539">
    <property type="component" value="Chromosome 4"/>
</dbReference>
<gene>
    <name evidence="1" type="ORF">OWV82_007807</name>
</gene>
<keyword evidence="2" id="KW-1185">Reference proteome</keyword>
<sequence>MFPQFGATAETLSKASTIVFRIGTDAHLYDDPEDVNIAPLLDSKFDSEKCEALKRLLALIAQGFDVSNFFPQVVKNVASQSLEVKKLVYLYLLHYAEKRPNEALLSINCFQKDLGDPNPLVRAWALRAMAGIRLHVISPLVLVAVNKCARDPSVYVRKCAANALPKLYDLRQEENASAIEEIVGILLKDHSPGVLGAAAAAFASICPNNFSLIGRNYRNLCHVLPDVEDWGQIVLIGILLRYVIARHGLVKESIMSSLYCTESSHSEKDDSDVNFALEDNGDTKKTYDSELVNSVARSYIEGLGEYLTRSSYAKDSSDLDGVQFTSGKSNEDVKILLQCTSPLLCSHNSAVVLAAAGVHWIMAPKEDVKRIVKPLLFVLRSSIASKYVVLCNIQVFAKAMPHLFMPYYEDFFICSSDSYQIKALKLEILSFIVTESSISSVFKEFQDYIRDPDRRFAADTIAAIGSCAQRLPKMAATCIEGLLFLTKQEFFTSDIGSGNGEAGVLIQAIMSIKLIIKQDPSSHEKVIIQLLRSLDSIKVATARVMIIWMVGEYSSLGDIIPRMLTTVLNYLACCFTSEAVETKLQILNTTIKVLLRAKGEDLCTFKRLFSYLLELAECDLNYDVRDRARFFKKLFSHNLGSQGLVEETNALPTNKELSHVLVESIFRKQAILTSSEPLNDRFYLPGSLSQIVFHAAPGYEPLPKPCSWLCDDLSQFSNSVQETTTLGEEATHNDSNGTDDPDTSGSLDEESSSDYDSQQSITGSRDDSGTDDSASDGDENSNPLIQISDTGNACSNQNGASQSGFVDVDELMSKRALESWLDEQPGSSNPSTSEQSQVCRSSARISIGNIGCGVKTKVYTLLDPTNGNGLKVDYSFSSETSTISPLLVCLEVFFENCSSEPMSEVTLVDEELSKALDSADPASATDESSLTSHIDVPTLVPMEEITCLEPGQTMKRILQVRFRHHLLPLKLALHCNGKKLPVKLRPDIGYFIKPLPMDMEAFIDKESRLPGMFEYTRSCTFTDHIGEMNNDTGDSLLVKDKYLVICESLVLKMLSNANVSLVSVDMPIAAKLDDASGLSLRFSSEILSNSFPCLITITVEGKVSEPLNVSIKVNCEETVFGLNLLNRIVNFLVDSSANHS</sequence>
<protein>
    <submittedName>
        <fullName evidence="1">AP-3 complex subunit beta</fullName>
    </submittedName>
</protein>
<reference evidence="1 2" key="1">
    <citation type="journal article" date="2023" name="Science">
        <title>Complex scaffold remodeling in plant triterpene biosynthesis.</title>
        <authorList>
            <person name="De La Pena R."/>
            <person name="Hodgson H."/>
            <person name="Liu J.C."/>
            <person name="Stephenson M.J."/>
            <person name="Martin A.C."/>
            <person name="Owen C."/>
            <person name="Harkess A."/>
            <person name="Leebens-Mack J."/>
            <person name="Jimenez L.E."/>
            <person name="Osbourn A."/>
            <person name="Sattely E.S."/>
        </authorList>
    </citation>
    <scope>NUCLEOTIDE SEQUENCE [LARGE SCALE GENOMIC DNA]</scope>
    <source>
        <strain evidence="2">cv. JPN11</strain>
        <tissue evidence="1">Leaf</tissue>
    </source>
</reference>
<comment type="caution">
    <text evidence="1">The sequence shown here is derived from an EMBL/GenBank/DDBJ whole genome shotgun (WGS) entry which is preliminary data.</text>
</comment>
<accession>A0ACC1YA96</accession>
<dbReference type="EMBL" id="CM051397">
    <property type="protein sequence ID" value="KAJ4719894.1"/>
    <property type="molecule type" value="Genomic_DNA"/>
</dbReference>
<proteinExistence type="predicted"/>
<evidence type="ECO:0000313" key="1">
    <source>
        <dbReference type="EMBL" id="KAJ4719894.1"/>
    </source>
</evidence>
<organism evidence="1 2">
    <name type="scientific">Melia azedarach</name>
    <name type="common">Chinaberry tree</name>
    <dbReference type="NCBI Taxonomy" id="155640"/>
    <lineage>
        <taxon>Eukaryota</taxon>
        <taxon>Viridiplantae</taxon>
        <taxon>Streptophyta</taxon>
        <taxon>Embryophyta</taxon>
        <taxon>Tracheophyta</taxon>
        <taxon>Spermatophyta</taxon>
        <taxon>Magnoliopsida</taxon>
        <taxon>eudicotyledons</taxon>
        <taxon>Gunneridae</taxon>
        <taxon>Pentapetalae</taxon>
        <taxon>rosids</taxon>
        <taxon>malvids</taxon>
        <taxon>Sapindales</taxon>
        <taxon>Meliaceae</taxon>
        <taxon>Melia</taxon>
    </lineage>
</organism>